<name>A0ACC0C0L9_CATRO</name>
<proteinExistence type="predicted"/>
<comment type="caution">
    <text evidence="1">The sequence shown here is derived from an EMBL/GenBank/DDBJ whole genome shotgun (WGS) entry which is preliminary data.</text>
</comment>
<organism evidence="1 2">
    <name type="scientific">Catharanthus roseus</name>
    <name type="common">Madagascar periwinkle</name>
    <name type="synonym">Vinca rosea</name>
    <dbReference type="NCBI Taxonomy" id="4058"/>
    <lineage>
        <taxon>Eukaryota</taxon>
        <taxon>Viridiplantae</taxon>
        <taxon>Streptophyta</taxon>
        <taxon>Embryophyta</taxon>
        <taxon>Tracheophyta</taxon>
        <taxon>Spermatophyta</taxon>
        <taxon>Magnoliopsida</taxon>
        <taxon>eudicotyledons</taxon>
        <taxon>Gunneridae</taxon>
        <taxon>Pentapetalae</taxon>
        <taxon>asterids</taxon>
        <taxon>lamiids</taxon>
        <taxon>Gentianales</taxon>
        <taxon>Apocynaceae</taxon>
        <taxon>Rauvolfioideae</taxon>
        <taxon>Vinceae</taxon>
        <taxon>Catharanthinae</taxon>
        <taxon>Catharanthus</taxon>
    </lineage>
</organism>
<evidence type="ECO:0000313" key="1">
    <source>
        <dbReference type="EMBL" id="KAI5678374.1"/>
    </source>
</evidence>
<sequence>MAEVATSGSDELWDLPKKDKCRFLYAVMVSVTLIAPSNYGVHECEIGKGFGHFTVTIQDMEDIKTKRSTVTQEPGPVKGGSTVIAFVKDPDVTSFSTHPASAYT</sequence>
<protein>
    <submittedName>
        <fullName evidence="1">Uncharacterized protein</fullName>
    </submittedName>
</protein>
<evidence type="ECO:0000313" key="2">
    <source>
        <dbReference type="Proteomes" id="UP001060085"/>
    </source>
</evidence>
<dbReference type="EMBL" id="CM044702">
    <property type="protein sequence ID" value="KAI5678374.1"/>
    <property type="molecule type" value="Genomic_DNA"/>
</dbReference>
<dbReference type="Proteomes" id="UP001060085">
    <property type="component" value="Linkage Group LG02"/>
</dbReference>
<reference evidence="2" key="1">
    <citation type="journal article" date="2023" name="Nat. Plants">
        <title>Single-cell RNA sequencing provides a high-resolution roadmap for understanding the multicellular compartmentation of specialized metabolism.</title>
        <authorList>
            <person name="Sun S."/>
            <person name="Shen X."/>
            <person name="Li Y."/>
            <person name="Li Y."/>
            <person name="Wang S."/>
            <person name="Li R."/>
            <person name="Zhang H."/>
            <person name="Shen G."/>
            <person name="Guo B."/>
            <person name="Wei J."/>
            <person name="Xu J."/>
            <person name="St-Pierre B."/>
            <person name="Chen S."/>
            <person name="Sun C."/>
        </authorList>
    </citation>
    <scope>NUCLEOTIDE SEQUENCE [LARGE SCALE GENOMIC DNA]</scope>
</reference>
<gene>
    <name evidence="1" type="ORF">M9H77_09324</name>
</gene>
<accession>A0ACC0C0L9</accession>
<keyword evidence="2" id="KW-1185">Reference proteome</keyword>